<dbReference type="Gene3D" id="3.40.630.30">
    <property type="match status" value="1"/>
</dbReference>
<dbReference type="SUPFAM" id="SSF55729">
    <property type="entry name" value="Acyl-CoA N-acyltransferases (Nat)"/>
    <property type="match status" value="1"/>
</dbReference>
<keyword evidence="5" id="KW-1185">Reference proteome</keyword>
<evidence type="ECO:0000313" key="5">
    <source>
        <dbReference type="Proteomes" id="UP000629619"/>
    </source>
</evidence>
<accession>A0A919TLJ7</accession>
<sequence>MPMDWTIAERPWDDPAGAALRRAQRAELDARYGSDDHEPGGAPQASEIDIFLVAERAGEALGCGALRRLDANSAEIKRMYVTPASRGSGVSTAILRALEAAARERGWTTMRLETGSEQPEAIRFYQREGYREIPLFGKYVGSPISRCFERSLT</sequence>
<keyword evidence="2" id="KW-0012">Acyltransferase</keyword>
<protein>
    <submittedName>
        <fullName evidence="4">N-acetyltransferase</fullName>
    </submittedName>
</protein>
<dbReference type="InterPro" id="IPR016181">
    <property type="entry name" value="Acyl_CoA_acyltransferase"/>
</dbReference>
<evidence type="ECO:0000256" key="1">
    <source>
        <dbReference type="ARBA" id="ARBA00022679"/>
    </source>
</evidence>
<proteinExistence type="predicted"/>
<reference evidence="4" key="1">
    <citation type="submission" date="2021-01" db="EMBL/GenBank/DDBJ databases">
        <title>Whole genome shotgun sequence of Actinoplanes siamensis NBRC 109076.</title>
        <authorList>
            <person name="Komaki H."/>
            <person name="Tamura T."/>
        </authorList>
    </citation>
    <scope>NUCLEOTIDE SEQUENCE</scope>
    <source>
        <strain evidence="4">NBRC 109076</strain>
    </source>
</reference>
<dbReference type="InterPro" id="IPR050832">
    <property type="entry name" value="Bact_Acetyltransf"/>
</dbReference>
<dbReference type="CDD" id="cd04301">
    <property type="entry name" value="NAT_SF"/>
    <property type="match status" value="1"/>
</dbReference>
<evidence type="ECO:0000256" key="2">
    <source>
        <dbReference type="ARBA" id="ARBA00023315"/>
    </source>
</evidence>
<dbReference type="AlphaFoldDB" id="A0A919TLJ7"/>
<gene>
    <name evidence="4" type="ORF">Asi03nite_38910</name>
</gene>
<dbReference type="Proteomes" id="UP000629619">
    <property type="component" value="Unassembled WGS sequence"/>
</dbReference>
<evidence type="ECO:0000259" key="3">
    <source>
        <dbReference type="PROSITE" id="PS51186"/>
    </source>
</evidence>
<keyword evidence="1" id="KW-0808">Transferase</keyword>
<dbReference type="InterPro" id="IPR000182">
    <property type="entry name" value="GNAT_dom"/>
</dbReference>
<dbReference type="PANTHER" id="PTHR43877:SF2">
    <property type="entry name" value="AMINOALKYLPHOSPHONATE N-ACETYLTRANSFERASE-RELATED"/>
    <property type="match status" value="1"/>
</dbReference>
<dbReference type="Pfam" id="PF13508">
    <property type="entry name" value="Acetyltransf_7"/>
    <property type="match status" value="1"/>
</dbReference>
<dbReference type="EMBL" id="BOMW01000035">
    <property type="protein sequence ID" value="GIF06353.1"/>
    <property type="molecule type" value="Genomic_DNA"/>
</dbReference>
<comment type="caution">
    <text evidence="4">The sequence shown here is derived from an EMBL/GenBank/DDBJ whole genome shotgun (WGS) entry which is preliminary data.</text>
</comment>
<dbReference type="PROSITE" id="PS51186">
    <property type="entry name" value="GNAT"/>
    <property type="match status" value="1"/>
</dbReference>
<name>A0A919TLJ7_9ACTN</name>
<dbReference type="GO" id="GO:0016747">
    <property type="term" value="F:acyltransferase activity, transferring groups other than amino-acyl groups"/>
    <property type="evidence" value="ECO:0007669"/>
    <property type="project" value="InterPro"/>
</dbReference>
<organism evidence="4 5">
    <name type="scientific">Actinoplanes siamensis</name>
    <dbReference type="NCBI Taxonomy" id="1223317"/>
    <lineage>
        <taxon>Bacteria</taxon>
        <taxon>Bacillati</taxon>
        <taxon>Actinomycetota</taxon>
        <taxon>Actinomycetes</taxon>
        <taxon>Micromonosporales</taxon>
        <taxon>Micromonosporaceae</taxon>
        <taxon>Actinoplanes</taxon>
    </lineage>
</organism>
<dbReference type="PANTHER" id="PTHR43877">
    <property type="entry name" value="AMINOALKYLPHOSPHONATE N-ACETYLTRANSFERASE-RELATED-RELATED"/>
    <property type="match status" value="1"/>
</dbReference>
<evidence type="ECO:0000313" key="4">
    <source>
        <dbReference type="EMBL" id="GIF06353.1"/>
    </source>
</evidence>
<feature type="domain" description="N-acetyltransferase" evidence="3">
    <location>
        <begin position="3"/>
        <end position="153"/>
    </location>
</feature>